<dbReference type="EMBL" id="JACGWN010000015">
    <property type="protein sequence ID" value="KAL0401772.1"/>
    <property type="molecule type" value="Genomic_DNA"/>
</dbReference>
<reference evidence="1" key="2">
    <citation type="journal article" date="2024" name="Plant">
        <title>Genomic evolution and insights into agronomic trait innovations of Sesamum species.</title>
        <authorList>
            <person name="Miao H."/>
            <person name="Wang L."/>
            <person name="Qu L."/>
            <person name="Liu H."/>
            <person name="Sun Y."/>
            <person name="Le M."/>
            <person name="Wang Q."/>
            <person name="Wei S."/>
            <person name="Zheng Y."/>
            <person name="Lin W."/>
            <person name="Duan Y."/>
            <person name="Cao H."/>
            <person name="Xiong S."/>
            <person name="Wang X."/>
            <person name="Wei L."/>
            <person name="Li C."/>
            <person name="Ma Q."/>
            <person name="Ju M."/>
            <person name="Zhao R."/>
            <person name="Li G."/>
            <person name="Mu C."/>
            <person name="Tian Q."/>
            <person name="Mei H."/>
            <person name="Zhang T."/>
            <person name="Gao T."/>
            <person name="Zhang H."/>
        </authorList>
    </citation>
    <scope>NUCLEOTIDE SEQUENCE</scope>
    <source>
        <strain evidence="1">KEN1</strain>
    </source>
</reference>
<accession>A0AAW2TB97</accession>
<dbReference type="AlphaFoldDB" id="A0AAW2TB97"/>
<reference evidence="1" key="1">
    <citation type="submission" date="2020-06" db="EMBL/GenBank/DDBJ databases">
        <authorList>
            <person name="Li T."/>
            <person name="Hu X."/>
            <person name="Zhang T."/>
            <person name="Song X."/>
            <person name="Zhang H."/>
            <person name="Dai N."/>
            <person name="Sheng W."/>
            <person name="Hou X."/>
            <person name="Wei L."/>
        </authorList>
    </citation>
    <scope>NUCLEOTIDE SEQUENCE</scope>
    <source>
        <strain evidence="1">KEN1</strain>
        <tissue evidence="1">Leaf</tissue>
    </source>
</reference>
<sequence length="82" mass="8970">MHRESRPIMLPASAVSSLLGVEHLEGVILNEVEVGLVHRVEARLVHGVVGLVHSMGFVHEVELGHVHEVELGLVHWVVGLVH</sequence>
<organism evidence="1">
    <name type="scientific">Sesamum latifolium</name>
    <dbReference type="NCBI Taxonomy" id="2727402"/>
    <lineage>
        <taxon>Eukaryota</taxon>
        <taxon>Viridiplantae</taxon>
        <taxon>Streptophyta</taxon>
        <taxon>Embryophyta</taxon>
        <taxon>Tracheophyta</taxon>
        <taxon>Spermatophyta</taxon>
        <taxon>Magnoliopsida</taxon>
        <taxon>eudicotyledons</taxon>
        <taxon>Gunneridae</taxon>
        <taxon>Pentapetalae</taxon>
        <taxon>asterids</taxon>
        <taxon>lamiids</taxon>
        <taxon>Lamiales</taxon>
        <taxon>Pedaliaceae</taxon>
        <taxon>Sesamum</taxon>
    </lineage>
</organism>
<gene>
    <name evidence="1" type="ORF">Slati_4207100</name>
</gene>
<comment type="caution">
    <text evidence="1">The sequence shown here is derived from an EMBL/GenBank/DDBJ whole genome shotgun (WGS) entry which is preliminary data.</text>
</comment>
<protein>
    <submittedName>
        <fullName evidence="1">Uncharacterized protein</fullName>
    </submittedName>
</protein>
<name>A0AAW2TB97_9LAMI</name>
<proteinExistence type="predicted"/>
<evidence type="ECO:0000313" key="1">
    <source>
        <dbReference type="EMBL" id="KAL0401772.1"/>
    </source>
</evidence>